<dbReference type="InterPro" id="IPR027417">
    <property type="entry name" value="P-loop_NTPase"/>
</dbReference>
<reference evidence="8 10" key="1">
    <citation type="submission" date="2012-11" db="EMBL/GenBank/DDBJ databases">
        <title>Whole genome sequence of Acetobacter indonesiensis 5H-1.</title>
        <authorList>
            <person name="Azuma Y."/>
            <person name="Higashiura N."/>
            <person name="Hirakawa H."/>
            <person name="Matsushita K."/>
        </authorList>
    </citation>
    <scope>NUCLEOTIDE SEQUENCE [LARGE SCALE GENOMIC DNA]</scope>
    <source>
        <strain evidence="8 10">5H-1</strain>
    </source>
</reference>
<dbReference type="PROSITE" id="PS50893">
    <property type="entry name" value="ABC_TRANSPORTER_2"/>
    <property type="match status" value="1"/>
</dbReference>
<dbReference type="GO" id="GO:0005886">
    <property type="term" value="C:plasma membrane"/>
    <property type="evidence" value="ECO:0007669"/>
    <property type="project" value="UniProtKB-SubCell"/>
</dbReference>
<dbReference type="PANTHER" id="PTHR43776:SF7">
    <property type="entry name" value="D,D-DIPEPTIDE TRANSPORT ATP-BINDING PROTEIN DDPF-RELATED"/>
    <property type="match status" value="1"/>
</dbReference>
<evidence type="ECO:0000256" key="1">
    <source>
        <dbReference type="ARBA" id="ARBA00004417"/>
    </source>
</evidence>
<dbReference type="NCBIfam" id="TIGR01727">
    <property type="entry name" value="oligo_HPY"/>
    <property type="match status" value="1"/>
</dbReference>
<name>A0A6N3T7T7_9PROT</name>
<dbReference type="AlphaFoldDB" id="A0A6N3T7T7"/>
<dbReference type="Proteomes" id="UP000321104">
    <property type="component" value="Unassembled WGS sequence"/>
</dbReference>
<protein>
    <submittedName>
        <fullName evidence="9">ABC transporter ATP-binding protein</fullName>
    </submittedName>
    <submittedName>
        <fullName evidence="8">ABC transporter oligopeptide permease OppF</fullName>
    </submittedName>
</protein>
<evidence type="ECO:0000313" key="8">
    <source>
        <dbReference type="EMBL" id="GAN62546.1"/>
    </source>
</evidence>
<evidence type="ECO:0000313" key="9">
    <source>
        <dbReference type="EMBL" id="GEN04054.1"/>
    </source>
</evidence>
<evidence type="ECO:0000256" key="2">
    <source>
        <dbReference type="ARBA" id="ARBA00005417"/>
    </source>
</evidence>
<dbReference type="Pfam" id="PF00005">
    <property type="entry name" value="ABC_tran"/>
    <property type="match status" value="1"/>
</dbReference>
<dbReference type="Pfam" id="PF08352">
    <property type="entry name" value="oligo_HPY"/>
    <property type="match status" value="1"/>
</dbReference>
<evidence type="ECO:0000256" key="3">
    <source>
        <dbReference type="ARBA" id="ARBA00022448"/>
    </source>
</evidence>
<dbReference type="FunFam" id="3.40.50.300:FF:000016">
    <property type="entry name" value="Oligopeptide ABC transporter ATP-binding component"/>
    <property type="match status" value="1"/>
</dbReference>
<feature type="compositionally biased region" description="Low complexity" evidence="6">
    <location>
        <begin position="1"/>
        <end position="16"/>
    </location>
</feature>
<dbReference type="CDD" id="cd03257">
    <property type="entry name" value="ABC_NikE_OppD_transporters"/>
    <property type="match status" value="1"/>
</dbReference>
<dbReference type="InterPro" id="IPR050319">
    <property type="entry name" value="ABC_transp_ATP-bind"/>
</dbReference>
<evidence type="ECO:0000256" key="6">
    <source>
        <dbReference type="SAM" id="MobiDB-lite"/>
    </source>
</evidence>
<dbReference type="EMBL" id="BAMW01000009">
    <property type="protein sequence ID" value="GAN62546.1"/>
    <property type="molecule type" value="Genomic_DNA"/>
</dbReference>
<feature type="domain" description="ABC transporter" evidence="7">
    <location>
        <begin position="45"/>
        <end position="294"/>
    </location>
</feature>
<dbReference type="PROSITE" id="PS00211">
    <property type="entry name" value="ABC_TRANSPORTER_1"/>
    <property type="match status" value="1"/>
</dbReference>
<dbReference type="GO" id="GO:0055085">
    <property type="term" value="P:transmembrane transport"/>
    <property type="evidence" value="ECO:0007669"/>
    <property type="project" value="UniProtKB-ARBA"/>
</dbReference>
<comment type="caution">
    <text evidence="9">The sequence shown here is derived from an EMBL/GenBank/DDBJ whole genome shotgun (WGS) entry which is preliminary data.</text>
</comment>
<dbReference type="GO" id="GO:0015833">
    <property type="term" value="P:peptide transport"/>
    <property type="evidence" value="ECO:0007669"/>
    <property type="project" value="InterPro"/>
</dbReference>
<organism evidence="9 11">
    <name type="scientific">Acetobacter indonesiensis</name>
    <dbReference type="NCBI Taxonomy" id="104101"/>
    <lineage>
        <taxon>Bacteria</taxon>
        <taxon>Pseudomonadati</taxon>
        <taxon>Pseudomonadota</taxon>
        <taxon>Alphaproteobacteria</taxon>
        <taxon>Acetobacterales</taxon>
        <taxon>Acetobacteraceae</taxon>
        <taxon>Acetobacter</taxon>
    </lineage>
</organism>
<gene>
    <name evidence="8" type="ORF">Abin_009_019</name>
    <name evidence="9" type="ORF">AIN02nite_20790</name>
</gene>
<dbReference type="SUPFAM" id="SSF52540">
    <property type="entry name" value="P-loop containing nucleoside triphosphate hydrolases"/>
    <property type="match status" value="1"/>
</dbReference>
<dbReference type="PANTHER" id="PTHR43776">
    <property type="entry name" value="TRANSPORT ATP-BINDING PROTEIN"/>
    <property type="match status" value="1"/>
</dbReference>
<feature type="region of interest" description="Disordered" evidence="6">
    <location>
        <begin position="1"/>
        <end position="37"/>
    </location>
</feature>
<dbReference type="GO" id="GO:0016887">
    <property type="term" value="F:ATP hydrolysis activity"/>
    <property type="evidence" value="ECO:0007669"/>
    <property type="project" value="InterPro"/>
</dbReference>
<dbReference type="InterPro" id="IPR013563">
    <property type="entry name" value="Oligopep_ABC_C"/>
</dbReference>
<keyword evidence="5 9" id="KW-0067">ATP-binding</keyword>
<evidence type="ECO:0000256" key="4">
    <source>
        <dbReference type="ARBA" id="ARBA00022741"/>
    </source>
</evidence>
<proteinExistence type="inferred from homology"/>
<dbReference type="InterPro" id="IPR017871">
    <property type="entry name" value="ABC_transporter-like_CS"/>
</dbReference>
<comment type="similarity">
    <text evidence="2">Belongs to the ABC transporter superfamily.</text>
</comment>
<dbReference type="GO" id="GO:0005524">
    <property type="term" value="F:ATP binding"/>
    <property type="evidence" value="ECO:0007669"/>
    <property type="project" value="UniProtKB-KW"/>
</dbReference>
<evidence type="ECO:0000313" key="10">
    <source>
        <dbReference type="Proteomes" id="UP000032673"/>
    </source>
</evidence>
<dbReference type="SMART" id="SM00382">
    <property type="entry name" value="AAA"/>
    <property type="match status" value="1"/>
</dbReference>
<sequence length="362" mass="39027">MTGSPSSPADQSSADPVAQTAHGPSGHANAKTMLRPTDTATAPLLSVRDLSKTYDLPRGQSLKAVDGISLDVMPGEVLGLVGESGCGKSTLGRCLLRLTDATSGQILFEGQDITRLSERALRPLRQRMQMVFQDSYASLNPRRRIGDLLAEPLKVHPGPDGRKRTPAVITGRLHDLMELVSLPVTALDRYPHEFSGGQRQRINIARALALSPRLVVADEPVSALDVSVQAQIVNLFADLQAQLGLTYVFVAHDLAVVRQISTRVAVMYLGAIVEIGETDDVLHHPAHPYTAALTQAVPRPEVGALRHPPLRGDIPSPVARPSGCRFHTRCPAVEDRCRTEEPTLQPVRSGHDVACHFPLAAN</sequence>
<evidence type="ECO:0000259" key="7">
    <source>
        <dbReference type="PROSITE" id="PS50893"/>
    </source>
</evidence>
<dbReference type="InterPro" id="IPR003439">
    <property type="entry name" value="ABC_transporter-like_ATP-bd"/>
</dbReference>
<keyword evidence="3" id="KW-0813">Transport</keyword>
<keyword evidence="10" id="KW-1185">Reference proteome</keyword>
<accession>A0A6N3T7T7</accession>
<evidence type="ECO:0000313" key="11">
    <source>
        <dbReference type="Proteomes" id="UP000321104"/>
    </source>
</evidence>
<comment type="subcellular location">
    <subcellularLocation>
        <location evidence="1">Cell inner membrane</location>
        <topology evidence="1">Peripheral membrane protein</topology>
    </subcellularLocation>
</comment>
<keyword evidence="4" id="KW-0547">Nucleotide-binding</keyword>
<dbReference type="Proteomes" id="UP000032673">
    <property type="component" value="Unassembled WGS sequence"/>
</dbReference>
<reference evidence="9 11" key="2">
    <citation type="submission" date="2019-07" db="EMBL/GenBank/DDBJ databases">
        <title>Whole genome shotgun sequence of Acetobacter indonesiensis NBRC 16471.</title>
        <authorList>
            <person name="Hosoyama A."/>
            <person name="Uohara A."/>
            <person name="Ohji S."/>
            <person name="Ichikawa N."/>
        </authorList>
    </citation>
    <scope>NUCLEOTIDE SEQUENCE [LARGE SCALE GENOMIC DNA]</scope>
    <source>
        <strain evidence="9 11">NBRC 16471</strain>
    </source>
</reference>
<evidence type="ECO:0000256" key="5">
    <source>
        <dbReference type="ARBA" id="ARBA00022840"/>
    </source>
</evidence>
<dbReference type="InterPro" id="IPR003593">
    <property type="entry name" value="AAA+_ATPase"/>
</dbReference>
<dbReference type="Gene3D" id="3.40.50.300">
    <property type="entry name" value="P-loop containing nucleotide triphosphate hydrolases"/>
    <property type="match status" value="1"/>
</dbReference>
<dbReference type="EMBL" id="BJXQ01000012">
    <property type="protein sequence ID" value="GEN04054.1"/>
    <property type="molecule type" value="Genomic_DNA"/>
</dbReference>